<feature type="region of interest" description="Disordered" evidence="2">
    <location>
        <begin position="1197"/>
        <end position="1223"/>
    </location>
</feature>
<dbReference type="OrthoDB" id="775356at2759"/>
<feature type="compositionally biased region" description="Low complexity" evidence="2">
    <location>
        <begin position="672"/>
        <end position="687"/>
    </location>
</feature>
<dbReference type="SUPFAM" id="SSF48350">
    <property type="entry name" value="GTPase activation domain, GAP"/>
    <property type="match status" value="1"/>
</dbReference>
<dbReference type="Pfam" id="PF00616">
    <property type="entry name" value="RasGAP"/>
    <property type="match status" value="1"/>
</dbReference>
<dbReference type="PANTHER" id="PTHR10194:SF60">
    <property type="entry name" value="RAS GTPASE-ACTIVATING PROTEIN RASKOL"/>
    <property type="match status" value="1"/>
</dbReference>
<keyword evidence="5" id="KW-1185">Reference proteome</keyword>
<feature type="compositionally biased region" description="Polar residues" evidence="2">
    <location>
        <begin position="1201"/>
        <end position="1215"/>
    </location>
</feature>
<evidence type="ECO:0000256" key="2">
    <source>
        <dbReference type="SAM" id="MobiDB-lite"/>
    </source>
</evidence>
<gene>
    <name evidence="4" type="ORF">BCV69DRAFT_314289</name>
</gene>
<dbReference type="STRING" id="1684307.A0A316TZX7"/>
<feature type="compositionally biased region" description="Polar residues" evidence="2">
    <location>
        <begin position="243"/>
        <end position="253"/>
    </location>
</feature>
<organism evidence="4 5">
    <name type="scientific">Pseudomicrostroma glucosiphilum</name>
    <dbReference type="NCBI Taxonomy" id="1684307"/>
    <lineage>
        <taxon>Eukaryota</taxon>
        <taxon>Fungi</taxon>
        <taxon>Dikarya</taxon>
        <taxon>Basidiomycota</taxon>
        <taxon>Ustilaginomycotina</taxon>
        <taxon>Exobasidiomycetes</taxon>
        <taxon>Microstromatales</taxon>
        <taxon>Microstromatales incertae sedis</taxon>
        <taxon>Pseudomicrostroma</taxon>
    </lineage>
</organism>
<feature type="compositionally biased region" description="Basic and acidic residues" evidence="2">
    <location>
        <begin position="1329"/>
        <end position="1338"/>
    </location>
</feature>
<feature type="compositionally biased region" description="Polar residues" evidence="2">
    <location>
        <begin position="454"/>
        <end position="473"/>
    </location>
</feature>
<evidence type="ECO:0000259" key="3">
    <source>
        <dbReference type="PROSITE" id="PS50018"/>
    </source>
</evidence>
<feature type="region of interest" description="Disordered" evidence="2">
    <location>
        <begin position="454"/>
        <end position="598"/>
    </location>
</feature>
<feature type="region of interest" description="Disordered" evidence="2">
    <location>
        <begin position="1265"/>
        <end position="1442"/>
    </location>
</feature>
<dbReference type="GO" id="GO:0005096">
    <property type="term" value="F:GTPase activator activity"/>
    <property type="evidence" value="ECO:0007669"/>
    <property type="project" value="UniProtKB-KW"/>
</dbReference>
<name>A0A316TZX7_9BASI</name>
<dbReference type="Proteomes" id="UP000245942">
    <property type="component" value="Unassembled WGS sequence"/>
</dbReference>
<evidence type="ECO:0000313" key="5">
    <source>
        <dbReference type="Proteomes" id="UP000245942"/>
    </source>
</evidence>
<feature type="region of interest" description="Disordered" evidence="2">
    <location>
        <begin position="87"/>
        <end position="107"/>
    </location>
</feature>
<keyword evidence="1" id="KW-0343">GTPase activation</keyword>
<accession>A0A316TZX7</accession>
<feature type="compositionally biased region" description="Low complexity" evidence="2">
    <location>
        <begin position="1402"/>
        <end position="1425"/>
    </location>
</feature>
<feature type="compositionally biased region" description="Low complexity" evidence="2">
    <location>
        <begin position="1283"/>
        <end position="1295"/>
    </location>
</feature>
<evidence type="ECO:0000256" key="1">
    <source>
        <dbReference type="ARBA" id="ARBA00022468"/>
    </source>
</evidence>
<feature type="compositionally biased region" description="Polar residues" evidence="2">
    <location>
        <begin position="1428"/>
        <end position="1442"/>
    </location>
</feature>
<feature type="domain" description="Ras-GAP" evidence="3">
    <location>
        <begin position="795"/>
        <end position="1047"/>
    </location>
</feature>
<dbReference type="InterPro" id="IPR001936">
    <property type="entry name" value="RasGAP_dom"/>
</dbReference>
<feature type="compositionally biased region" description="Basic and acidic residues" evidence="2">
    <location>
        <begin position="269"/>
        <end position="282"/>
    </location>
</feature>
<dbReference type="EMBL" id="KZ819334">
    <property type="protein sequence ID" value="PWN18722.1"/>
    <property type="molecule type" value="Genomic_DNA"/>
</dbReference>
<dbReference type="InterPro" id="IPR008936">
    <property type="entry name" value="Rho_GTPase_activation_prot"/>
</dbReference>
<dbReference type="InterPro" id="IPR039360">
    <property type="entry name" value="Ras_GTPase"/>
</dbReference>
<feature type="region of interest" description="Disordered" evidence="2">
    <location>
        <begin position="1459"/>
        <end position="1500"/>
    </location>
</feature>
<evidence type="ECO:0000313" key="4">
    <source>
        <dbReference type="EMBL" id="PWN18722.1"/>
    </source>
</evidence>
<sequence length="1500" mass="161983">MGDHAGGAGPKVVHLASSVHRPSSSALREQRCRNLPVEKSPSFSGQKHHSPPVVSSSTSPPLTSVAEPDDDDLEALRQREIFHHRQHQLRKLERHRQRPSSAATIRSSGSAFIAKFTRPSSRTAASHQAHYSHNISNHDTSLARQISSPGSVSFSTSSGGSTQSAYTSVHRYTEYKPGKASSSRAVASTGRGRSQMEDSDSTNHEHLEAAQDVLIWIPESPASGAALRSPVPQRDLPLPHGQLSRSPPSTNASIDAGNSGKRAGLTPCWRKEKQGKDVESSKKTSATPMMMGTWRRGAVSLKENGQFYIFGETRALLHPMLATRLKVTDIRPVDPSLLQRYNVLGIFARPLAIAGTSADCSRIGVRESTTSAVDQAAATIEEPVVYISFPTSHKLQYWTSLLRAYAIPEIYESHSSASAKRSYRWHREIQLRCLDYRPVAPIVADVGKSPSIEQSIWSQDEQEAPGSNSTASSIAERDLSSDEGQGGDSPTFDDAGSASSAGRRGTAELRRQDAPTSLPQGARIDTAGRTTATPVSRHRISSGGGVRRSISVPGESSSRSDHLPATISRSTLLTSVGGKRDQPYSALTAPSEKASANASPKITSPLACFVYLDGVLCAKTTMQPWTPTSPHYHWMEEFEFRDLPNAESLQVDVYQDASSSASSSNKTPNRASSSSHPSGSPSMSSPSASTKVRYSLLGSAEIPLDTFTRGEEVSGWFPLWARRTSTSDRNGLSSASVQDSTSSPYEAHCVGELWLKLKVSEEIVMKRAKYLQVDQALNTPETFEQLLSSLTPHLSETELSSHLVDVYSASTTLVPRLVQLGQHHDFGAHNPDLLLRSGNVMSRLVVTIALRYGQDWLRECLYPTLLKVCEEGQSIDVDALNWFDTSGASPAPHSDRVASRQQGTAPTSHHLFVYINNTSPYALAAVDDGRIQDGKLALEGKAALDRLRLLLNRLWKNIYESRHRCPTELRQVLASIRRTVYDQFILTSTPKVAIAAGLQSLGSLVFLRFFCPAIAAPNEYGLMLHAPDTRAKKTLATLSKVLLKLHNKMAGSDQQRMGGWMKELSAFWKEEASAYDDFVTAISTSPDVPPTSSRFSGKSRRAQATPLFPQLDEQDQIVHTMVARRMNSLPYTLHREMLAADPPGLRMGDQALPFARLVSLIVSTIDAGALAKQQDEKASEPKAGGNNLRTEFKTLEAAQEGSGTSSPQPLSTAPTKSDGVKIEPSDDQQILQNFVDVCQSVAEKATSLVDQAGSFPSPVEAAVLASPRTKSSVISAEDRRESASLNNPTSPSPSSVGLAESSPVGSSSPVTIVSAVPMSPLEQLPSRTETLRPKKSSEVQELPATFTRTVSVDGGNDISEGQDSIRPRSSDSVSPLDVLKPKILRRTPPGQVIKTTPKPQGSSAAERPPSSRAARSSSNASSQPALEKSQTAVPSVTSSKSPSYVLHTVEAGVEKVASIARPLGPMSRRSTTSVHTSSTLSDVSGEESSGKRSSKWWKRG</sequence>
<dbReference type="PROSITE" id="PS50018">
    <property type="entry name" value="RAS_GTPASE_ACTIV_2"/>
    <property type="match status" value="1"/>
</dbReference>
<dbReference type="Gene3D" id="1.10.506.10">
    <property type="entry name" value="GTPase Activation - p120gap, domain 1"/>
    <property type="match status" value="1"/>
</dbReference>
<feature type="compositionally biased region" description="Low complexity" evidence="2">
    <location>
        <begin position="147"/>
        <end position="168"/>
    </location>
</feature>
<feature type="compositionally biased region" description="Basic residues" evidence="2">
    <location>
        <begin position="87"/>
        <end position="98"/>
    </location>
</feature>
<protein>
    <recommendedName>
        <fullName evidence="3">Ras-GAP domain-containing protein</fullName>
    </recommendedName>
</protein>
<feature type="region of interest" description="Disordered" evidence="2">
    <location>
        <begin position="1"/>
        <end position="72"/>
    </location>
</feature>
<reference evidence="4 5" key="1">
    <citation type="journal article" date="2018" name="Mol. Biol. Evol.">
        <title>Broad Genomic Sampling Reveals a Smut Pathogenic Ancestry of the Fungal Clade Ustilaginomycotina.</title>
        <authorList>
            <person name="Kijpornyongpan T."/>
            <person name="Mondo S.J."/>
            <person name="Barry K."/>
            <person name="Sandor L."/>
            <person name="Lee J."/>
            <person name="Lipzen A."/>
            <person name="Pangilinan J."/>
            <person name="LaButti K."/>
            <person name="Hainaut M."/>
            <person name="Henrissat B."/>
            <person name="Grigoriev I.V."/>
            <person name="Spatafora J.W."/>
            <person name="Aime M.C."/>
        </authorList>
    </citation>
    <scope>NUCLEOTIDE SEQUENCE [LARGE SCALE GENOMIC DNA]</scope>
    <source>
        <strain evidence="4 5">MCA 4718</strain>
    </source>
</reference>
<feature type="compositionally biased region" description="Low complexity" evidence="2">
    <location>
        <begin position="51"/>
        <end position="65"/>
    </location>
</feature>
<feature type="region of interest" description="Disordered" evidence="2">
    <location>
        <begin position="225"/>
        <end position="285"/>
    </location>
</feature>
<feature type="compositionally biased region" description="Low complexity" evidence="2">
    <location>
        <begin position="1467"/>
        <end position="1487"/>
    </location>
</feature>
<dbReference type="PANTHER" id="PTHR10194">
    <property type="entry name" value="RAS GTPASE-ACTIVATING PROTEINS"/>
    <property type="match status" value="1"/>
</dbReference>
<dbReference type="RefSeq" id="XP_025345882.1">
    <property type="nucleotide sequence ID" value="XM_025495104.1"/>
</dbReference>
<dbReference type="GeneID" id="37016838"/>
<dbReference type="SMART" id="SM00323">
    <property type="entry name" value="RasGAP"/>
    <property type="match status" value="1"/>
</dbReference>
<feature type="region of interest" description="Disordered" evidence="2">
    <location>
        <begin position="654"/>
        <end position="687"/>
    </location>
</feature>
<feature type="region of interest" description="Disordered" evidence="2">
    <location>
        <begin position="142"/>
        <end position="202"/>
    </location>
</feature>
<proteinExistence type="predicted"/>